<dbReference type="InterPro" id="IPR011008">
    <property type="entry name" value="Dimeric_a/b-barrel"/>
</dbReference>
<keyword evidence="8" id="KW-1185">Reference proteome</keyword>
<dbReference type="GO" id="GO:0140825">
    <property type="term" value="F:lactoperoxidase activity"/>
    <property type="evidence" value="ECO:0007669"/>
    <property type="project" value="UniProtKB-EC"/>
</dbReference>
<dbReference type="Proteomes" id="UP000030302">
    <property type="component" value="Chromosome"/>
</dbReference>
<organism evidence="7 8">
    <name type="scientific">Collimonas arenae</name>
    <dbReference type="NCBI Taxonomy" id="279058"/>
    <lineage>
        <taxon>Bacteria</taxon>
        <taxon>Pseudomonadati</taxon>
        <taxon>Pseudomonadota</taxon>
        <taxon>Betaproteobacteria</taxon>
        <taxon>Burkholderiales</taxon>
        <taxon>Oxalobacteraceae</taxon>
        <taxon>Collimonas</taxon>
    </lineage>
</organism>
<evidence type="ECO:0000256" key="2">
    <source>
        <dbReference type="ARBA" id="ARBA00022559"/>
    </source>
</evidence>
<name>A0A0A1FG04_9BURK</name>
<protein>
    <submittedName>
        <fullName evidence="7">Peroxidase</fullName>
        <ecNumber evidence="7">1.11.1.7</ecNumber>
    </submittedName>
</protein>
<evidence type="ECO:0000313" key="8">
    <source>
        <dbReference type="Proteomes" id="UP000030302"/>
    </source>
</evidence>
<evidence type="ECO:0000256" key="3">
    <source>
        <dbReference type="ARBA" id="ARBA00022723"/>
    </source>
</evidence>
<dbReference type="EC" id="1.11.1.7" evidence="7"/>
<keyword evidence="4 7" id="KW-0560">Oxidoreductase</keyword>
<dbReference type="AlphaFoldDB" id="A0A0A1FG04"/>
<evidence type="ECO:0000259" key="6">
    <source>
        <dbReference type="Pfam" id="PF21105"/>
    </source>
</evidence>
<gene>
    <name evidence="7" type="ORF">LT85_2584</name>
</gene>
<keyword evidence="5" id="KW-0408">Iron</keyword>
<comment type="cofactor">
    <cofactor evidence="1">
        <name>heme b</name>
        <dbReference type="ChEBI" id="CHEBI:60344"/>
    </cofactor>
</comment>
<dbReference type="PROSITE" id="PS51404">
    <property type="entry name" value="DYP_PEROXIDASE"/>
    <property type="match status" value="1"/>
</dbReference>
<dbReference type="GO" id="GO:0020037">
    <property type="term" value="F:heme binding"/>
    <property type="evidence" value="ECO:0007669"/>
    <property type="project" value="InterPro"/>
</dbReference>
<dbReference type="GO" id="GO:0005829">
    <property type="term" value="C:cytosol"/>
    <property type="evidence" value="ECO:0007669"/>
    <property type="project" value="TreeGrafter"/>
</dbReference>
<proteinExistence type="predicted"/>
<accession>A0A0A1FG04</accession>
<keyword evidence="2 7" id="KW-0575">Peroxidase</keyword>
<dbReference type="InterPro" id="IPR049509">
    <property type="entry name" value="DyP_N"/>
</dbReference>
<dbReference type="KEGG" id="care:LT85_2584"/>
<dbReference type="RefSeq" id="WP_038489305.1">
    <property type="nucleotide sequence ID" value="NZ_CP009962.1"/>
</dbReference>
<dbReference type="PANTHER" id="PTHR30521:SF5">
    <property type="entry name" value="BLR4509 PROTEIN"/>
    <property type="match status" value="1"/>
</dbReference>
<evidence type="ECO:0000256" key="4">
    <source>
        <dbReference type="ARBA" id="ARBA00023002"/>
    </source>
</evidence>
<keyword evidence="3" id="KW-0479">Metal-binding</keyword>
<evidence type="ECO:0000256" key="5">
    <source>
        <dbReference type="ARBA" id="ARBA00023004"/>
    </source>
</evidence>
<dbReference type="PANTHER" id="PTHR30521">
    <property type="entry name" value="DEFERROCHELATASE/PEROXIDASE"/>
    <property type="match status" value="1"/>
</dbReference>
<reference evidence="8" key="1">
    <citation type="journal article" date="2014" name="Soil Biol. Biochem.">
        <title>Structure and function of bacterial communities in ageing soils: Insights from the Mendocino ecological staircase.</title>
        <authorList>
            <person name="Uroz S."/>
            <person name="Tech J.J."/>
            <person name="Sawaya N.A."/>
            <person name="Frey-Klett P."/>
            <person name="Leveau J.H.J."/>
        </authorList>
    </citation>
    <scope>NUCLEOTIDE SEQUENCE [LARGE SCALE GENOMIC DNA]</scope>
    <source>
        <strain evidence="8">Cal35</strain>
    </source>
</reference>
<dbReference type="OrthoDB" id="9781066at2"/>
<feature type="domain" description="DyP dimeric alpha+beta barrel" evidence="6">
    <location>
        <begin position="10"/>
        <end position="167"/>
    </location>
</feature>
<evidence type="ECO:0000313" key="7">
    <source>
        <dbReference type="EMBL" id="AIY41742.1"/>
    </source>
</evidence>
<dbReference type="GO" id="GO:0046872">
    <property type="term" value="F:metal ion binding"/>
    <property type="evidence" value="ECO:0007669"/>
    <property type="project" value="UniProtKB-KW"/>
</dbReference>
<dbReference type="STRING" id="279058.LT85_2584"/>
<dbReference type="HOGENOM" id="CLU_015125_2_1_4"/>
<dbReference type="Pfam" id="PF21105">
    <property type="entry name" value="DyP_N"/>
    <property type="match status" value="1"/>
</dbReference>
<evidence type="ECO:0000256" key="1">
    <source>
        <dbReference type="ARBA" id="ARBA00001970"/>
    </source>
</evidence>
<sequence>MADPVIDYDDVQGTILRGYRVDMARHFILSITNPQAAGRLIGALVDGSNGLPKITTARHIQPKPPCFLNISFTCPGLARLGINAKQLATFDHSFQLGATNSASAEAVGDIGSSAPQNWIGGLQDGAKVHVLLSLWVTESAEVLESISAQLRAAFNGCMTELYAQDAHALPDNKVHFGYRDSIAQPTVIGAPATKREAPDDQPAVKTGEFLLGYQNEINGSYTVSPPELSTNSSYAAFRILEQDVAGFDAILARYAEQTGLDTEMLAAKICGRWRNGNPLELMPDAPGEVLPPSKLNNFNYVTGVAPSDDTLGLTCPIGSHIRRNNPRNGDVNGGGTRGSTNHRIVRRAMPYGPAYDPQHPVNAPRGLTGYFINASIFNQFEFVTRDWNDTYLFVKAATGPGGSNDGNAVSNITGHDVFLGINDPVDSSFTLAGKGPHGSGNTLLEGFSRTITTRGGAYCFFPSITGLRYLAKLPSTL</sequence>
<dbReference type="SUPFAM" id="SSF54909">
    <property type="entry name" value="Dimeric alpha+beta barrel"/>
    <property type="match status" value="1"/>
</dbReference>
<dbReference type="EMBL" id="CP009962">
    <property type="protein sequence ID" value="AIY41742.1"/>
    <property type="molecule type" value="Genomic_DNA"/>
</dbReference>
<dbReference type="InterPro" id="IPR006314">
    <property type="entry name" value="Dyp_peroxidase"/>
</dbReference>